<name>A0A9N9IH78_9GLOM</name>
<dbReference type="InterPro" id="IPR004330">
    <property type="entry name" value="FAR1_DNA_bnd_dom"/>
</dbReference>
<feature type="region of interest" description="Disordered" evidence="1">
    <location>
        <begin position="1"/>
        <end position="40"/>
    </location>
</feature>
<evidence type="ECO:0000256" key="1">
    <source>
        <dbReference type="SAM" id="MobiDB-lite"/>
    </source>
</evidence>
<sequence length="184" mass="21465">MVRTEIKNDMNNLTNSDVNNETNDETFVDNNNESNNEANDETFVDNKNSMANNENSNNNETNNEANGFHEIINEEATYNFSMLRVGYTFKEWCDVDSFFKAYGQYYGFAIIKKRVERSNGLIKSRTFGGKYNPKKNIDINTHNNRRSKRQKCQWHINLNFSKDINCIAVTTFVDDHNYELHSEA</sequence>
<dbReference type="Proteomes" id="UP000789405">
    <property type="component" value="Unassembled WGS sequence"/>
</dbReference>
<feature type="non-terminal residue" evidence="3">
    <location>
        <position position="184"/>
    </location>
</feature>
<keyword evidence="4" id="KW-1185">Reference proteome</keyword>
<dbReference type="EMBL" id="CAJVPY010012656">
    <property type="protein sequence ID" value="CAG8735556.1"/>
    <property type="molecule type" value="Genomic_DNA"/>
</dbReference>
<protein>
    <submittedName>
        <fullName evidence="3">17045_t:CDS:1</fullName>
    </submittedName>
</protein>
<feature type="compositionally biased region" description="Polar residues" evidence="1">
    <location>
        <begin position="9"/>
        <end position="21"/>
    </location>
</feature>
<comment type="caution">
    <text evidence="3">The sequence shown here is derived from an EMBL/GenBank/DDBJ whole genome shotgun (WGS) entry which is preliminary data.</text>
</comment>
<dbReference type="AlphaFoldDB" id="A0A9N9IH78"/>
<dbReference type="PANTHER" id="PTHR46328:SF35">
    <property type="entry name" value="PROTEIN FAR1-RELATED SEQUENCE 5-LIKE"/>
    <property type="match status" value="1"/>
</dbReference>
<feature type="domain" description="FAR1" evidence="2">
    <location>
        <begin position="97"/>
        <end position="181"/>
    </location>
</feature>
<proteinExistence type="predicted"/>
<evidence type="ECO:0000313" key="3">
    <source>
        <dbReference type="EMBL" id="CAG8735556.1"/>
    </source>
</evidence>
<dbReference type="OrthoDB" id="2440306at2759"/>
<evidence type="ECO:0000259" key="2">
    <source>
        <dbReference type="Pfam" id="PF03101"/>
    </source>
</evidence>
<accession>A0A9N9IH78</accession>
<dbReference type="Pfam" id="PF03101">
    <property type="entry name" value="FAR1"/>
    <property type="match status" value="1"/>
</dbReference>
<organism evidence="3 4">
    <name type="scientific">Dentiscutata erythropus</name>
    <dbReference type="NCBI Taxonomy" id="1348616"/>
    <lineage>
        <taxon>Eukaryota</taxon>
        <taxon>Fungi</taxon>
        <taxon>Fungi incertae sedis</taxon>
        <taxon>Mucoromycota</taxon>
        <taxon>Glomeromycotina</taxon>
        <taxon>Glomeromycetes</taxon>
        <taxon>Diversisporales</taxon>
        <taxon>Gigasporaceae</taxon>
        <taxon>Dentiscutata</taxon>
    </lineage>
</organism>
<dbReference type="PANTHER" id="PTHR46328">
    <property type="entry name" value="FAR-RED IMPAIRED RESPONSIVE (FAR1) FAMILY PROTEIN-RELATED"/>
    <property type="match status" value="1"/>
</dbReference>
<gene>
    <name evidence="3" type="ORF">DERYTH_LOCUS15515</name>
</gene>
<reference evidence="3" key="1">
    <citation type="submission" date="2021-06" db="EMBL/GenBank/DDBJ databases">
        <authorList>
            <person name="Kallberg Y."/>
            <person name="Tangrot J."/>
            <person name="Rosling A."/>
        </authorList>
    </citation>
    <scope>NUCLEOTIDE SEQUENCE</scope>
    <source>
        <strain evidence="3">MA453B</strain>
    </source>
</reference>
<evidence type="ECO:0000313" key="4">
    <source>
        <dbReference type="Proteomes" id="UP000789405"/>
    </source>
</evidence>